<feature type="chain" id="PRO_5035176830" evidence="5">
    <location>
        <begin position="25"/>
        <end position="297"/>
    </location>
</feature>
<keyword evidence="4" id="KW-0804">Transcription</keyword>
<keyword evidence="2" id="KW-0805">Transcription regulation</keyword>
<dbReference type="GO" id="GO:0003700">
    <property type="term" value="F:DNA-binding transcription factor activity"/>
    <property type="evidence" value="ECO:0007669"/>
    <property type="project" value="InterPro"/>
</dbReference>
<evidence type="ECO:0000256" key="4">
    <source>
        <dbReference type="ARBA" id="ARBA00023163"/>
    </source>
</evidence>
<reference evidence="7" key="2">
    <citation type="submission" date="2020-09" db="EMBL/GenBank/DDBJ databases">
        <authorList>
            <person name="Sun Q."/>
            <person name="Zhou Y."/>
        </authorList>
    </citation>
    <scope>NUCLEOTIDE SEQUENCE</scope>
    <source>
        <strain evidence="7">CGMCC 1.15725</strain>
    </source>
</reference>
<evidence type="ECO:0000313" key="7">
    <source>
        <dbReference type="EMBL" id="GGF39351.1"/>
    </source>
</evidence>
<sequence length="297" mass="32010">MRFLKNILSVMSSLRLLRSFLMVADSGSLASAADRLGLTQAAVSLQMRALEQEFGGALFDRSGRGLALNGRGRQLRPEAERLLGLYDEIRAGFVGEVGLTGEVAVGAVVSAMGGLARVVTVLKRSHPRLDVRLVTGKSGELADQVIDGRLDAAIVVELGGRAAARLDWTPLHVEPLVVLAGRAAGGRQAEALLAEAPFLRFDRSTPTGELIDRALAARGIAVKEFLDLNSIETIVELVRQDVGVTLVPLLKGADWQRDLRLRVVPFDGEEFVRHVGVIERHGRPRADLTRAIAEHLG</sequence>
<dbReference type="InterPro" id="IPR036390">
    <property type="entry name" value="WH_DNA-bd_sf"/>
</dbReference>
<feature type="signal peptide" evidence="5">
    <location>
        <begin position="1"/>
        <end position="24"/>
    </location>
</feature>
<evidence type="ECO:0000256" key="1">
    <source>
        <dbReference type="ARBA" id="ARBA00009437"/>
    </source>
</evidence>
<dbReference type="SUPFAM" id="SSF53850">
    <property type="entry name" value="Periplasmic binding protein-like II"/>
    <property type="match status" value="1"/>
</dbReference>
<evidence type="ECO:0000256" key="2">
    <source>
        <dbReference type="ARBA" id="ARBA00023015"/>
    </source>
</evidence>
<dbReference type="AlphaFoldDB" id="A0A8J3E4J6"/>
<dbReference type="Pfam" id="PF00126">
    <property type="entry name" value="HTH_1"/>
    <property type="match status" value="1"/>
</dbReference>
<dbReference type="InterPro" id="IPR036388">
    <property type="entry name" value="WH-like_DNA-bd_sf"/>
</dbReference>
<evidence type="ECO:0000313" key="8">
    <source>
        <dbReference type="Proteomes" id="UP000646365"/>
    </source>
</evidence>
<feature type="domain" description="HTH lysR-type" evidence="6">
    <location>
        <begin position="14"/>
        <end position="69"/>
    </location>
</feature>
<dbReference type="Proteomes" id="UP000646365">
    <property type="component" value="Unassembled WGS sequence"/>
</dbReference>
<dbReference type="SUPFAM" id="SSF46785">
    <property type="entry name" value="Winged helix' DNA-binding domain"/>
    <property type="match status" value="1"/>
</dbReference>
<keyword evidence="3" id="KW-0238">DNA-binding</keyword>
<dbReference type="PANTHER" id="PTHR30126">
    <property type="entry name" value="HTH-TYPE TRANSCRIPTIONAL REGULATOR"/>
    <property type="match status" value="1"/>
</dbReference>
<dbReference type="EMBL" id="BMJQ01000016">
    <property type="protein sequence ID" value="GGF39351.1"/>
    <property type="molecule type" value="Genomic_DNA"/>
</dbReference>
<evidence type="ECO:0000259" key="6">
    <source>
        <dbReference type="PROSITE" id="PS50931"/>
    </source>
</evidence>
<organism evidence="7 8">
    <name type="scientific">Aliidongia dinghuensis</name>
    <dbReference type="NCBI Taxonomy" id="1867774"/>
    <lineage>
        <taxon>Bacteria</taxon>
        <taxon>Pseudomonadati</taxon>
        <taxon>Pseudomonadota</taxon>
        <taxon>Alphaproteobacteria</taxon>
        <taxon>Rhodospirillales</taxon>
        <taxon>Dongiaceae</taxon>
        <taxon>Aliidongia</taxon>
    </lineage>
</organism>
<dbReference type="Gene3D" id="3.40.190.290">
    <property type="match status" value="1"/>
</dbReference>
<protein>
    <submittedName>
        <fullName evidence="7">LysR family transcriptional regulator</fullName>
    </submittedName>
</protein>
<dbReference type="InterPro" id="IPR005119">
    <property type="entry name" value="LysR_subst-bd"/>
</dbReference>
<dbReference type="PROSITE" id="PS50931">
    <property type="entry name" value="HTH_LYSR"/>
    <property type="match status" value="1"/>
</dbReference>
<dbReference type="InterPro" id="IPR000847">
    <property type="entry name" value="LysR_HTH_N"/>
</dbReference>
<reference evidence="7" key="1">
    <citation type="journal article" date="2014" name="Int. J. Syst. Evol. Microbiol.">
        <title>Complete genome sequence of Corynebacterium casei LMG S-19264T (=DSM 44701T), isolated from a smear-ripened cheese.</title>
        <authorList>
            <consortium name="US DOE Joint Genome Institute (JGI-PGF)"/>
            <person name="Walter F."/>
            <person name="Albersmeier A."/>
            <person name="Kalinowski J."/>
            <person name="Ruckert C."/>
        </authorList>
    </citation>
    <scope>NUCLEOTIDE SEQUENCE</scope>
    <source>
        <strain evidence="7">CGMCC 1.15725</strain>
    </source>
</reference>
<dbReference type="PANTHER" id="PTHR30126:SF94">
    <property type="entry name" value="LYSR FAMILY TRANSCRIPTIONAL REGULATOR"/>
    <property type="match status" value="1"/>
</dbReference>
<accession>A0A8J3E4J6</accession>
<name>A0A8J3E4J6_9PROT</name>
<dbReference type="GO" id="GO:0000976">
    <property type="term" value="F:transcription cis-regulatory region binding"/>
    <property type="evidence" value="ECO:0007669"/>
    <property type="project" value="TreeGrafter"/>
</dbReference>
<comment type="caution">
    <text evidence="7">The sequence shown here is derived from an EMBL/GenBank/DDBJ whole genome shotgun (WGS) entry which is preliminary data.</text>
</comment>
<gene>
    <name evidence="7" type="ORF">GCM10011611_52200</name>
</gene>
<dbReference type="Pfam" id="PF03466">
    <property type="entry name" value="LysR_substrate"/>
    <property type="match status" value="1"/>
</dbReference>
<evidence type="ECO:0000256" key="5">
    <source>
        <dbReference type="SAM" id="SignalP"/>
    </source>
</evidence>
<evidence type="ECO:0000256" key="3">
    <source>
        <dbReference type="ARBA" id="ARBA00023125"/>
    </source>
</evidence>
<dbReference type="Gene3D" id="1.10.10.10">
    <property type="entry name" value="Winged helix-like DNA-binding domain superfamily/Winged helix DNA-binding domain"/>
    <property type="match status" value="1"/>
</dbReference>
<keyword evidence="5" id="KW-0732">Signal</keyword>
<keyword evidence="8" id="KW-1185">Reference proteome</keyword>
<dbReference type="PRINTS" id="PR00039">
    <property type="entry name" value="HTHLYSR"/>
</dbReference>
<proteinExistence type="inferred from homology"/>
<comment type="similarity">
    <text evidence="1">Belongs to the LysR transcriptional regulatory family.</text>
</comment>